<organism evidence="2 3">
    <name type="scientific">Microthlaspi erraticum</name>
    <dbReference type="NCBI Taxonomy" id="1685480"/>
    <lineage>
        <taxon>Eukaryota</taxon>
        <taxon>Viridiplantae</taxon>
        <taxon>Streptophyta</taxon>
        <taxon>Embryophyta</taxon>
        <taxon>Tracheophyta</taxon>
        <taxon>Spermatophyta</taxon>
        <taxon>Magnoliopsida</taxon>
        <taxon>eudicotyledons</taxon>
        <taxon>Gunneridae</taxon>
        <taxon>Pentapetalae</taxon>
        <taxon>rosids</taxon>
        <taxon>malvids</taxon>
        <taxon>Brassicales</taxon>
        <taxon>Brassicaceae</taxon>
        <taxon>Coluteocarpeae</taxon>
        <taxon>Microthlaspi</taxon>
    </lineage>
</organism>
<keyword evidence="1" id="KW-0472">Membrane</keyword>
<comment type="caution">
    <text evidence="2">The sequence shown here is derived from an EMBL/GenBank/DDBJ whole genome shotgun (WGS) entry which is preliminary data.</text>
</comment>
<feature type="transmembrane region" description="Helical" evidence="1">
    <location>
        <begin position="202"/>
        <end position="222"/>
    </location>
</feature>
<dbReference type="Proteomes" id="UP000467841">
    <property type="component" value="Unassembled WGS sequence"/>
</dbReference>
<evidence type="ECO:0000256" key="1">
    <source>
        <dbReference type="SAM" id="Phobius"/>
    </source>
</evidence>
<protein>
    <submittedName>
        <fullName evidence="2">Uncharacterized protein</fullName>
    </submittedName>
</protein>
<keyword evidence="1" id="KW-0812">Transmembrane</keyword>
<keyword evidence="3" id="KW-1185">Reference proteome</keyword>
<dbReference type="EMBL" id="CACVBM020001200">
    <property type="protein sequence ID" value="CAA7038908.1"/>
    <property type="molecule type" value="Genomic_DNA"/>
</dbReference>
<proteinExistence type="predicted"/>
<reference evidence="2" key="1">
    <citation type="submission" date="2020-01" db="EMBL/GenBank/DDBJ databases">
        <authorList>
            <person name="Mishra B."/>
        </authorList>
    </citation>
    <scope>NUCLEOTIDE SEQUENCE [LARGE SCALE GENOMIC DNA]</scope>
</reference>
<dbReference type="AlphaFoldDB" id="A0A6D2JIM5"/>
<keyword evidence="1" id="KW-1133">Transmembrane helix</keyword>
<accession>A0A6D2JIM5</accession>
<evidence type="ECO:0000313" key="3">
    <source>
        <dbReference type="Proteomes" id="UP000467841"/>
    </source>
</evidence>
<sequence>MPLTNIAANRNHLIDPFVSVRHSITTVMLFPPPSPFTVVLPLAKLIHLSDVFPGGDLQQCNLQALLNLWAWSIISRSSFTVFMCLCSGHVLMRFIVTFTGSSSAGLSSDFADLVSRVQPTYRHISKLTSTVLEYCQPTGASLNSHLFLMEIDSKRSIVLTTSRAIPLVHLFSTVQELRIVFKTILEAILKKLPVFIFDLNCLTYPVIALYFIYASSCFYSLAKRSQLSIVIGL</sequence>
<evidence type="ECO:0000313" key="2">
    <source>
        <dbReference type="EMBL" id="CAA7038908.1"/>
    </source>
</evidence>
<name>A0A6D2JIM5_9BRAS</name>
<gene>
    <name evidence="2" type="ORF">MERR_LOCUS26143</name>
</gene>